<dbReference type="EMBL" id="AMQN01012599">
    <property type="status" value="NOT_ANNOTATED_CDS"/>
    <property type="molecule type" value="Genomic_DNA"/>
</dbReference>
<dbReference type="STRING" id="283909.R7TRU5"/>
<evidence type="ECO:0000313" key="7">
    <source>
        <dbReference type="Proteomes" id="UP000014760"/>
    </source>
</evidence>
<evidence type="ECO:0000256" key="2">
    <source>
        <dbReference type="ARBA" id="ARBA00022692"/>
    </source>
</evidence>
<evidence type="ECO:0000313" key="6">
    <source>
        <dbReference type="EnsemblMetazoa" id="CapteP58151"/>
    </source>
</evidence>
<dbReference type="EnsemblMetazoa" id="CapteT58151">
    <property type="protein sequence ID" value="CapteP58151"/>
    <property type="gene ID" value="CapteG58151"/>
</dbReference>
<feature type="transmembrane region" description="Helical" evidence="5">
    <location>
        <begin position="38"/>
        <end position="59"/>
    </location>
</feature>
<feature type="transmembrane region" description="Helical" evidence="5">
    <location>
        <begin position="65"/>
        <end position="86"/>
    </location>
</feature>
<evidence type="ECO:0000256" key="3">
    <source>
        <dbReference type="ARBA" id="ARBA00022989"/>
    </source>
</evidence>
<keyword evidence="3 5" id="KW-1133">Transmembrane helix</keyword>
<dbReference type="PANTHER" id="PTHR14856">
    <property type="entry name" value="PQ-LOOP REPEAT-CONTAINING PROTEIN 1-LIKE PROTEIN"/>
    <property type="match status" value="1"/>
</dbReference>
<dbReference type="InterPro" id="IPR052241">
    <property type="entry name" value="SLC66/Scramblase_ANY1"/>
</dbReference>
<evidence type="ECO:0000256" key="4">
    <source>
        <dbReference type="ARBA" id="ARBA00023136"/>
    </source>
</evidence>
<dbReference type="Proteomes" id="UP000014760">
    <property type="component" value="Unassembled WGS sequence"/>
</dbReference>
<evidence type="ECO:0008006" key="8">
    <source>
        <dbReference type="Google" id="ProtNLM"/>
    </source>
</evidence>
<keyword evidence="4 5" id="KW-0472">Membrane</keyword>
<reference evidence="6" key="3">
    <citation type="submission" date="2015-06" db="UniProtKB">
        <authorList>
            <consortium name="EnsemblMetazoa"/>
        </authorList>
    </citation>
    <scope>IDENTIFICATION</scope>
</reference>
<dbReference type="PANTHER" id="PTHR14856:SF9">
    <property type="entry name" value="PQ-LOOP REPEAT-CONTAINING PROTEIN 1"/>
    <property type="match status" value="1"/>
</dbReference>
<feature type="transmembrane region" description="Helical" evidence="5">
    <location>
        <begin position="6"/>
        <end position="26"/>
    </location>
</feature>
<protein>
    <recommendedName>
        <fullName evidence="8">PQ-loop repeat-containing protein 1</fullName>
    </recommendedName>
</protein>
<dbReference type="OMA" id="YLGMYCT"/>
<dbReference type="HOGENOM" id="CLU_049047_5_1_1"/>
<dbReference type="Pfam" id="PF04193">
    <property type="entry name" value="PQ-loop"/>
    <property type="match status" value="1"/>
</dbReference>
<evidence type="ECO:0000256" key="1">
    <source>
        <dbReference type="ARBA" id="ARBA00004141"/>
    </source>
</evidence>
<keyword evidence="7" id="KW-1185">Reference proteome</keyword>
<dbReference type="OrthoDB" id="292213at2759"/>
<comment type="subcellular location">
    <subcellularLocation>
        <location evidence="1">Membrane</location>
        <topology evidence="1">Multi-pass membrane protein</topology>
    </subcellularLocation>
</comment>
<proteinExistence type="predicted"/>
<reference evidence="7" key="1">
    <citation type="submission" date="2012-12" db="EMBL/GenBank/DDBJ databases">
        <authorList>
            <person name="Hellsten U."/>
            <person name="Grimwood J."/>
            <person name="Chapman J.A."/>
            <person name="Shapiro H."/>
            <person name="Aerts A."/>
            <person name="Otillar R.P."/>
            <person name="Terry A.Y."/>
            <person name="Boore J.L."/>
            <person name="Simakov O."/>
            <person name="Marletaz F."/>
            <person name="Cho S.-J."/>
            <person name="Edsinger-Gonzales E."/>
            <person name="Havlak P."/>
            <person name="Kuo D.-H."/>
            <person name="Larsson T."/>
            <person name="Lv J."/>
            <person name="Arendt D."/>
            <person name="Savage R."/>
            <person name="Osoegawa K."/>
            <person name="de Jong P."/>
            <person name="Lindberg D.R."/>
            <person name="Seaver E.C."/>
            <person name="Weisblat D.A."/>
            <person name="Putnam N.H."/>
            <person name="Grigoriev I.V."/>
            <person name="Rokhsar D.S."/>
        </authorList>
    </citation>
    <scope>NUCLEOTIDE SEQUENCE</scope>
    <source>
        <strain evidence="7">I ESC-2004</strain>
    </source>
</reference>
<reference evidence="7" key="2">
    <citation type="journal article" date="2013" name="Nature">
        <title>Insights into bilaterian evolution from three spiralian genomes.</title>
        <authorList>
            <person name="Simakov O."/>
            <person name="Marletaz F."/>
            <person name="Cho S.J."/>
            <person name="Edsinger-Gonzales E."/>
            <person name="Havlak P."/>
            <person name="Hellsten U."/>
            <person name="Kuo D.H."/>
            <person name="Larsson T."/>
            <person name="Lv J."/>
            <person name="Arendt D."/>
            <person name="Savage R."/>
            <person name="Osoegawa K."/>
            <person name="de Jong P."/>
            <person name="Grimwood J."/>
            <person name="Chapman J.A."/>
            <person name="Shapiro H."/>
            <person name="Aerts A."/>
            <person name="Otillar R.P."/>
            <person name="Terry A.Y."/>
            <person name="Boore J.L."/>
            <person name="Grigoriev I.V."/>
            <person name="Lindberg D.R."/>
            <person name="Seaver E.C."/>
            <person name="Weisblat D.A."/>
            <person name="Putnam N.H."/>
            <person name="Rokhsar D.S."/>
        </authorList>
    </citation>
    <scope>NUCLEOTIDE SEQUENCE</scope>
    <source>
        <strain evidence="7">I ESC-2004</strain>
    </source>
</reference>
<keyword evidence="2 5" id="KW-0812">Transmembrane</keyword>
<organism evidence="6 7">
    <name type="scientific">Capitella teleta</name>
    <name type="common">Polychaete worm</name>
    <dbReference type="NCBI Taxonomy" id="283909"/>
    <lineage>
        <taxon>Eukaryota</taxon>
        <taxon>Metazoa</taxon>
        <taxon>Spiralia</taxon>
        <taxon>Lophotrochozoa</taxon>
        <taxon>Annelida</taxon>
        <taxon>Polychaeta</taxon>
        <taxon>Sedentaria</taxon>
        <taxon>Scolecida</taxon>
        <taxon>Capitellidae</taxon>
        <taxon>Capitella</taxon>
    </lineage>
</organism>
<sequence>MYALVTFIAGALMIFGGTVPYIPQYLEIQSSGNAEGFSTYVCLTLLVANTLRIMFWFGHPFETPLLIQSFMMNATMLAMVYVCVTVRNKSEIVANK</sequence>
<name>X2B6E4_CAPTE</name>
<dbReference type="Gene3D" id="1.20.1280.290">
    <property type="match status" value="1"/>
</dbReference>
<evidence type="ECO:0000256" key="5">
    <source>
        <dbReference type="SAM" id="Phobius"/>
    </source>
</evidence>
<accession>X2B6E4</accession>
<dbReference type="InterPro" id="IPR006603">
    <property type="entry name" value="PQ-loop_rpt"/>
</dbReference>